<evidence type="ECO:0000256" key="1">
    <source>
        <dbReference type="SAM" id="Phobius"/>
    </source>
</evidence>
<keyword evidence="1" id="KW-0472">Membrane</keyword>
<keyword evidence="1" id="KW-1133">Transmembrane helix</keyword>
<keyword evidence="1" id="KW-0812">Transmembrane</keyword>
<reference evidence="2" key="1">
    <citation type="submission" date="2014-11" db="EMBL/GenBank/DDBJ databases">
        <authorList>
            <person name="Amaro Gonzalez C."/>
        </authorList>
    </citation>
    <scope>NUCLEOTIDE SEQUENCE</scope>
</reference>
<feature type="transmembrane region" description="Helical" evidence="1">
    <location>
        <begin position="27"/>
        <end position="47"/>
    </location>
</feature>
<organism evidence="2">
    <name type="scientific">Anguilla anguilla</name>
    <name type="common">European freshwater eel</name>
    <name type="synonym">Muraena anguilla</name>
    <dbReference type="NCBI Taxonomy" id="7936"/>
    <lineage>
        <taxon>Eukaryota</taxon>
        <taxon>Metazoa</taxon>
        <taxon>Chordata</taxon>
        <taxon>Craniata</taxon>
        <taxon>Vertebrata</taxon>
        <taxon>Euteleostomi</taxon>
        <taxon>Actinopterygii</taxon>
        <taxon>Neopterygii</taxon>
        <taxon>Teleostei</taxon>
        <taxon>Anguilliformes</taxon>
        <taxon>Anguillidae</taxon>
        <taxon>Anguilla</taxon>
    </lineage>
</organism>
<accession>A0A0E9R0S9</accession>
<protein>
    <submittedName>
        <fullName evidence="2">Uncharacterized protein</fullName>
    </submittedName>
</protein>
<reference evidence="2" key="2">
    <citation type="journal article" date="2015" name="Fish Shellfish Immunol.">
        <title>Early steps in the European eel (Anguilla anguilla)-Vibrio vulnificus interaction in the gills: Role of the RtxA13 toxin.</title>
        <authorList>
            <person name="Callol A."/>
            <person name="Pajuelo D."/>
            <person name="Ebbesson L."/>
            <person name="Teles M."/>
            <person name="MacKenzie S."/>
            <person name="Amaro C."/>
        </authorList>
    </citation>
    <scope>NUCLEOTIDE SEQUENCE</scope>
</reference>
<evidence type="ECO:0000313" key="2">
    <source>
        <dbReference type="EMBL" id="JAH22105.1"/>
    </source>
</evidence>
<sequence length="54" mass="6405">MVFYQTEVPGMQKKNRFSDFKNTNKMIVARLFFLLCAVNHMAGMLNFRTSSYNY</sequence>
<dbReference type="AlphaFoldDB" id="A0A0E9R0S9"/>
<proteinExistence type="predicted"/>
<dbReference type="EMBL" id="GBXM01086472">
    <property type="protein sequence ID" value="JAH22105.1"/>
    <property type="molecule type" value="Transcribed_RNA"/>
</dbReference>
<name>A0A0E9R0S9_ANGAN</name>